<name>A0A4U6W105_SETVI</name>
<evidence type="ECO:0000259" key="2">
    <source>
        <dbReference type="Pfam" id="PF25500"/>
    </source>
</evidence>
<sequence length="749" mass="82917">MPGRTAPIHQAPHRTADLAPARLSAHGPPTLSAFPPPAPGRSRLAFHFPAIPVPSRRNGGHPLPTKSQPAAQNPRSGGAAHVSGSAMEVEGGGAGGGEEVVELEDAVKLLVEHLVLPALLRREEALKPENQETVARQMHATVLLYNYYHRKQFPQLEFADPERFCMTASLTAGDALLVYLNQVHDQRGNGAGAGLSVTDKAVVDACDIAEALDATKDSPEMTMWPISKVAVLLLDRAKKMCLLEHGSETKGVFSLLEKDIKSALGGSRSSDLSVQESTNKSVALPSEPYVLQQIAYSEVELKTGIKRTSLRFLEEHRVYSLSKKGTATMLFVLQYEQNVNSKLKERPLEVLVDRMSGPIFRRDPYLATTYVVECYHLLPYKEVLLNVRNREWPLDCSLSVPKERLFQNRNPSSHSEIDESLKEQEANSRSKMKKIATNISTPKKNKQVVKAVGDSGNSKNKKNSNTNSKRKPETFRSTLATYTEHGDGESPTKETDSLAAPDVENLKFVSAKPTKSTNGGSVDLQARVQMDKDRTEEHSKSRNMPQDIFPALDVDPVTKNHALESQKEKVSEKSGGITGSMNVQKYATLQLLRKMRDDTLRELCMLGDRSAQYEMEIQTILTEGEMTPKVASILKKYENSWNMMEAANPTCSGEGCQTMNIKRKKLKEAILLRSKCQELDDICRDSNWILPRYKVLPSVTGDMYQASVYLTGPDFNLSADGDNKVTPHEARDSAASNMLYQLQQKAMES</sequence>
<feature type="compositionally biased region" description="Basic and acidic residues" evidence="1">
    <location>
        <begin position="529"/>
        <end position="540"/>
    </location>
</feature>
<dbReference type="InterPro" id="IPR057235">
    <property type="entry name" value="DUF7913"/>
</dbReference>
<dbReference type="Pfam" id="PF25500">
    <property type="entry name" value="DUF7913"/>
    <property type="match status" value="1"/>
</dbReference>
<evidence type="ECO:0000256" key="1">
    <source>
        <dbReference type="SAM" id="MobiDB-lite"/>
    </source>
</evidence>
<dbReference type="PANTHER" id="PTHR33913:SF1">
    <property type="entry name" value="DRBM DOMAIN-CONTAINING PROTEIN"/>
    <property type="match status" value="1"/>
</dbReference>
<feature type="region of interest" description="Disordered" evidence="1">
    <location>
        <begin position="407"/>
        <end position="548"/>
    </location>
</feature>
<evidence type="ECO:0000259" key="3">
    <source>
        <dbReference type="Pfam" id="PF25502"/>
    </source>
</evidence>
<accession>A0A4U6W105</accession>
<feature type="domain" description="DUF7915" evidence="3">
    <location>
        <begin position="249"/>
        <end position="390"/>
    </location>
</feature>
<gene>
    <name evidence="4" type="ORF">SEVIR_2G282700v2</name>
</gene>
<dbReference type="Gramene" id="TKW34099">
    <property type="protein sequence ID" value="TKW34099"/>
    <property type="gene ID" value="SEVIR_2G282700v2"/>
</dbReference>
<protein>
    <recommendedName>
        <fullName evidence="6">DRBM domain-containing protein</fullName>
    </recommendedName>
</protein>
<feature type="compositionally biased region" description="Polar residues" evidence="1">
    <location>
        <begin position="65"/>
        <end position="75"/>
    </location>
</feature>
<keyword evidence="5" id="KW-1185">Reference proteome</keyword>
<dbReference type="InterPro" id="IPR057237">
    <property type="entry name" value="DUF7915"/>
</dbReference>
<feature type="compositionally biased region" description="Basic and acidic residues" evidence="1">
    <location>
        <begin position="415"/>
        <end position="428"/>
    </location>
</feature>
<dbReference type="PANTHER" id="PTHR33913">
    <property type="entry name" value="ALEURONE LAYER MORPHOGENESIS PROTEIN"/>
    <property type="match status" value="1"/>
</dbReference>
<feature type="domain" description="DUF7913" evidence="2">
    <location>
        <begin position="99"/>
        <end position="213"/>
    </location>
</feature>
<feature type="region of interest" description="Disordered" evidence="1">
    <location>
        <begin position="51"/>
        <end position="96"/>
    </location>
</feature>
<organism evidence="4 5">
    <name type="scientific">Setaria viridis</name>
    <name type="common">Green bristlegrass</name>
    <name type="synonym">Setaria italica subsp. viridis</name>
    <dbReference type="NCBI Taxonomy" id="4556"/>
    <lineage>
        <taxon>Eukaryota</taxon>
        <taxon>Viridiplantae</taxon>
        <taxon>Streptophyta</taxon>
        <taxon>Embryophyta</taxon>
        <taxon>Tracheophyta</taxon>
        <taxon>Spermatophyta</taxon>
        <taxon>Magnoliopsida</taxon>
        <taxon>Liliopsida</taxon>
        <taxon>Poales</taxon>
        <taxon>Poaceae</taxon>
        <taxon>PACMAD clade</taxon>
        <taxon>Panicoideae</taxon>
        <taxon>Panicodae</taxon>
        <taxon>Paniceae</taxon>
        <taxon>Cenchrinae</taxon>
        <taxon>Setaria</taxon>
    </lineage>
</organism>
<reference evidence="4" key="1">
    <citation type="submission" date="2019-03" db="EMBL/GenBank/DDBJ databases">
        <title>WGS assembly of Setaria viridis.</title>
        <authorList>
            <person name="Huang P."/>
            <person name="Jenkins J."/>
            <person name="Grimwood J."/>
            <person name="Barry K."/>
            <person name="Healey A."/>
            <person name="Mamidi S."/>
            <person name="Sreedasyam A."/>
            <person name="Shu S."/>
            <person name="Feldman M."/>
            <person name="Wu J."/>
            <person name="Yu Y."/>
            <person name="Chen C."/>
            <person name="Johnson J."/>
            <person name="Rokhsar D."/>
            <person name="Baxter I."/>
            <person name="Schmutz J."/>
            <person name="Brutnell T."/>
            <person name="Kellogg E."/>
        </authorList>
    </citation>
    <scope>NUCLEOTIDE SEQUENCE [LARGE SCALE GENOMIC DNA]</scope>
</reference>
<dbReference type="AlphaFoldDB" id="A0A4U6W105"/>
<evidence type="ECO:0000313" key="5">
    <source>
        <dbReference type="Proteomes" id="UP000298652"/>
    </source>
</evidence>
<evidence type="ECO:0008006" key="6">
    <source>
        <dbReference type="Google" id="ProtNLM"/>
    </source>
</evidence>
<proteinExistence type="predicted"/>
<evidence type="ECO:0000313" key="4">
    <source>
        <dbReference type="EMBL" id="TKW34099.1"/>
    </source>
</evidence>
<feature type="compositionally biased region" description="Low complexity" evidence="1">
    <location>
        <begin position="455"/>
        <end position="467"/>
    </location>
</feature>
<dbReference type="Proteomes" id="UP000298652">
    <property type="component" value="Chromosome 2"/>
</dbReference>
<feature type="compositionally biased region" description="Basic and acidic residues" evidence="1">
    <location>
        <begin position="484"/>
        <end position="496"/>
    </location>
</feature>
<dbReference type="EMBL" id="CM016553">
    <property type="protein sequence ID" value="TKW34099.1"/>
    <property type="molecule type" value="Genomic_DNA"/>
</dbReference>
<dbReference type="OMA" id="KEACDTC"/>
<dbReference type="Pfam" id="PF25502">
    <property type="entry name" value="DUF7915"/>
    <property type="match status" value="1"/>
</dbReference>